<feature type="transmembrane region" description="Helical" evidence="1">
    <location>
        <begin position="30"/>
        <end position="49"/>
    </location>
</feature>
<evidence type="ECO:0000256" key="1">
    <source>
        <dbReference type="SAM" id="Phobius"/>
    </source>
</evidence>
<sequence length="260" mass="29832">MEFLLGVPKPFHFHVISNIFMGEKSNFPEVWGLGLGLFLALYAGFLNHITPKEPALDNHSGFESTLLGLEMAETPKQVQDLIGIPDTIDFFNLSAEYRKVHYFDFGFIFCYLAFLTYTGHYAGRKVRPIFLKIFMGMVLLLVIAGFADLIENILILNVLDAKTAEEMTPSLEYLKPTSQLKWFCLFGYVAIVSVYFWLYEKSWILRTASVLFFTGFFLQMFSIYKTNLLELSFPFFALGLTCSWFHYGFSLAFSSLSKKT</sequence>
<keyword evidence="3" id="KW-1185">Reference proteome</keyword>
<keyword evidence="1" id="KW-1133">Transmembrane helix</keyword>
<organism evidence="2 3">
    <name type="scientific">Leptospira harrisiae</name>
    <dbReference type="NCBI Taxonomy" id="2023189"/>
    <lineage>
        <taxon>Bacteria</taxon>
        <taxon>Pseudomonadati</taxon>
        <taxon>Spirochaetota</taxon>
        <taxon>Spirochaetia</taxon>
        <taxon>Leptospirales</taxon>
        <taxon>Leptospiraceae</taxon>
        <taxon>Leptospira</taxon>
    </lineage>
</organism>
<feature type="transmembrane region" description="Helical" evidence="1">
    <location>
        <begin position="203"/>
        <end position="223"/>
    </location>
</feature>
<keyword evidence="1" id="KW-0472">Membrane</keyword>
<feature type="transmembrane region" description="Helical" evidence="1">
    <location>
        <begin position="179"/>
        <end position="198"/>
    </location>
</feature>
<evidence type="ECO:0000313" key="3">
    <source>
        <dbReference type="Proteomes" id="UP000232145"/>
    </source>
</evidence>
<keyword evidence="1" id="KW-0812">Transmembrane</keyword>
<accession>A0A2N0AQ56</accession>
<dbReference type="AlphaFoldDB" id="A0A2N0AQ56"/>
<protein>
    <submittedName>
        <fullName evidence="2">Uncharacterized protein</fullName>
    </submittedName>
</protein>
<comment type="caution">
    <text evidence="2">The sequence shown here is derived from an EMBL/GenBank/DDBJ whole genome shotgun (WGS) entry which is preliminary data.</text>
</comment>
<name>A0A2N0AQ56_9LEPT</name>
<evidence type="ECO:0000313" key="2">
    <source>
        <dbReference type="EMBL" id="PJZ86375.1"/>
    </source>
</evidence>
<dbReference type="RefSeq" id="WP_100743255.1">
    <property type="nucleotide sequence ID" value="NZ_NPDW01000001.1"/>
</dbReference>
<dbReference type="Proteomes" id="UP000232145">
    <property type="component" value="Unassembled WGS sequence"/>
</dbReference>
<feature type="transmembrane region" description="Helical" evidence="1">
    <location>
        <begin position="235"/>
        <end position="256"/>
    </location>
</feature>
<dbReference type="OrthoDB" id="338069at2"/>
<feature type="transmembrane region" description="Helical" evidence="1">
    <location>
        <begin position="129"/>
        <end position="159"/>
    </location>
</feature>
<gene>
    <name evidence="2" type="ORF">CH364_09485</name>
</gene>
<reference evidence="2 3" key="1">
    <citation type="submission" date="2017-07" db="EMBL/GenBank/DDBJ databases">
        <title>Leptospira spp. isolated from tropical soils.</title>
        <authorList>
            <person name="Thibeaux R."/>
            <person name="Iraola G."/>
            <person name="Ferres I."/>
            <person name="Bierque E."/>
            <person name="Girault D."/>
            <person name="Soupe-Gilbert M.-E."/>
            <person name="Picardeau M."/>
            <person name="Goarant C."/>
        </authorList>
    </citation>
    <scope>NUCLEOTIDE SEQUENCE [LARGE SCALE GENOMIC DNA]</scope>
    <source>
        <strain evidence="2 3">FH2-B-A1</strain>
    </source>
</reference>
<feature type="transmembrane region" description="Helical" evidence="1">
    <location>
        <begin position="100"/>
        <end position="117"/>
    </location>
</feature>
<dbReference type="EMBL" id="NPDX01000001">
    <property type="protein sequence ID" value="PJZ86375.1"/>
    <property type="molecule type" value="Genomic_DNA"/>
</dbReference>
<proteinExistence type="predicted"/>